<evidence type="ECO:0000256" key="2">
    <source>
        <dbReference type="ARBA" id="ARBA00005751"/>
    </source>
</evidence>
<keyword evidence="5 10" id="KW-0653">Protein transport</keyword>
<feature type="transmembrane region" description="Helical" evidence="10">
    <location>
        <begin position="213"/>
        <end position="232"/>
    </location>
</feature>
<evidence type="ECO:0000256" key="1">
    <source>
        <dbReference type="ARBA" id="ARBA00004141"/>
    </source>
</evidence>
<gene>
    <name evidence="10" type="primary">secY</name>
    <name evidence="14" type="ORF">C1H70_09635</name>
</gene>
<dbReference type="Gene3D" id="1.10.3370.10">
    <property type="entry name" value="SecY subunit domain"/>
    <property type="match status" value="1"/>
</dbReference>
<feature type="transmembrane region" description="Helical" evidence="10">
    <location>
        <begin position="21"/>
        <end position="39"/>
    </location>
</feature>
<comment type="function">
    <text evidence="10 11">The central subunit of the protein translocation channel SecYEG. Consists of two halves formed by TMs 1-5 and 6-10. These two domains form a lateral gate at the front which open onto the bilayer between TMs 2 and 7, and are clamped together by SecE at the back. The channel is closed by both a pore ring composed of hydrophobic SecY resides and a short helix (helix 2A) on the extracellular side of the membrane which forms a plug. The plug probably moves laterally to allow the channel to open. The ring and the pore may move independently.</text>
</comment>
<dbReference type="InterPro" id="IPR002208">
    <property type="entry name" value="SecY/SEC61-alpha"/>
</dbReference>
<feature type="transmembrane region" description="Helical" evidence="10">
    <location>
        <begin position="73"/>
        <end position="96"/>
    </location>
</feature>
<dbReference type="GO" id="GO:0005886">
    <property type="term" value="C:plasma membrane"/>
    <property type="evidence" value="ECO:0007669"/>
    <property type="project" value="UniProtKB-SubCell"/>
</dbReference>
<comment type="subunit">
    <text evidence="10">Component of the Sec protein translocase complex. Heterotrimer consisting of SecY, SecE and SecG subunits. The heterotrimers can form oligomers, although 1 heterotrimer is thought to be able to translocate proteins. Interacts with the ribosome. Interacts with SecDF, and other proteins may be involved. Interacts with SecA.</text>
</comment>
<dbReference type="PROSITE" id="PS00755">
    <property type="entry name" value="SECY_1"/>
    <property type="match status" value="1"/>
</dbReference>
<dbReference type="GO" id="GO:0065002">
    <property type="term" value="P:intracellular protein transmembrane transport"/>
    <property type="evidence" value="ECO:0007669"/>
    <property type="project" value="UniProtKB-UniRule"/>
</dbReference>
<dbReference type="GO" id="GO:0006605">
    <property type="term" value="P:protein targeting"/>
    <property type="evidence" value="ECO:0007669"/>
    <property type="project" value="UniProtKB-UniRule"/>
</dbReference>
<feature type="transmembrane region" description="Helical" evidence="10">
    <location>
        <begin position="117"/>
        <end position="138"/>
    </location>
</feature>
<evidence type="ECO:0000313" key="14">
    <source>
        <dbReference type="EMBL" id="PMR80071.1"/>
    </source>
</evidence>
<accession>A0A2N7UI27</accession>
<evidence type="ECO:0000256" key="7">
    <source>
        <dbReference type="ARBA" id="ARBA00023010"/>
    </source>
</evidence>
<feature type="transmembrane region" description="Helical" evidence="10">
    <location>
        <begin position="266"/>
        <end position="290"/>
    </location>
</feature>
<evidence type="ECO:0000256" key="11">
    <source>
        <dbReference type="RuleBase" id="RU000537"/>
    </source>
</evidence>
<name>A0A2N7UI27_9GAMM</name>
<sequence>MAKSGKMPAMGSGLGELWARLRFVLLAIVVYRIGAHIPVPGMNPDQLAALFREQQGTILGMFNMFSGGALERMSIMALGIMPYISASIIMQLLTAVSPHLEQLKKEGEGGRRKISQYTRYLTVALALVQGTGMSVGLANQGIAYTADFSFYFTAIVTFVTGAVFLMWLGEQITEKGIGNGISLLIFSGIVAGLPSAVGQAFELARNEGAWNVLPLLALSVLGIATVAFVVFIERGQRRLTVNYPRRQVGNKMYAGQSSYLPLKVNMAGVIPAIFASSILLFPASMGQWVGSGEGFEWLQRASQALGPGQPLHILLFAAAVIFFCFFYTALVFNPKDVADNLKKSGAFLPGIRPGEQTARYVDKVMTRLTLFGAMYITAVSLMPQFLIVAWNVPFFFGGTALLIVVVVIMDFMAQVQSHLMSHQYESVMKKSNLKGYGSGGMMR</sequence>
<feature type="transmembrane region" description="Helical" evidence="10">
    <location>
        <begin position="150"/>
        <end position="169"/>
    </location>
</feature>
<dbReference type="InterPro" id="IPR023201">
    <property type="entry name" value="SecY_dom_sf"/>
</dbReference>
<evidence type="ECO:0000313" key="15">
    <source>
        <dbReference type="Proteomes" id="UP000235547"/>
    </source>
</evidence>
<dbReference type="Proteomes" id="UP000235547">
    <property type="component" value="Unassembled WGS sequence"/>
</dbReference>
<dbReference type="OrthoDB" id="9809248at2"/>
<comment type="subcellular location">
    <subcellularLocation>
        <location evidence="10">Cell membrane</location>
        <topology evidence="10">Multi-pass membrane protein</topology>
    </subcellularLocation>
    <subcellularLocation>
        <location evidence="1 12">Membrane</location>
        <topology evidence="1 12">Multi-pass membrane protein</topology>
    </subcellularLocation>
</comment>
<evidence type="ECO:0000256" key="12">
    <source>
        <dbReference type="RuleBase" id="RU003484"/>
    </source>
</evidence>
<evidence type="ECO:0000256" key="8">
    <source>
        <dbReference type="ARBA" id="ARBA00023136"/>
    </source>
</evidence>
<keyword evidence="10" id="KW-1003">Cell membrane</keyword>
<dbReference type="GO" id="GO:0043952">
    <property type="term" value="P:protein transport by the Sec complex"/>
    <property type="evidence" value="ECO:0007669"/>
    <property type="project" value="UniProtKB-UniRule"/>
</dbReference>
<dbReference type="SUPFAM" id="SSF103491">
    <property type="entry name" value="Preprotein translocase SecY subunit"/>
    <property type="match status" value="1"/>
</dbReference>
<reference evidence="14 15" key="1">
    <citation type="submission" date="2018-01" db="EMBL/GenBank/DDBJ databases">
        <title>Halomonas endophytica sp. nov., isolated from storage liquid in the stems of Populus euphratica.</title>
        <authorList>
            <person name="Chen C."/>
        </authorList>
    </citation>
    <scope>NUCLEOTIDE SEQUENCE [LARGE SCALE GENOMIC DNA]</scope>
    <source>
        <strain evidence="14 15">BZ-SZ-XJ27</strain>
    </source>
</reference>
<keyword evidence="6 10" id="KW-1133">Transmembrane helix</keyword>
<dbReference type="RefSeq" id="WP_102588133.1">
    <property type="nucleotide sequence ID" value="NZ_BNAE01000008.1"/>
</dbReference>
<feature type="transmembrane region" description="Helical" evidence="10">
    <location>
        <begin position="181"/>
        <end position="201"/>
    </location>
</feature>
<feature type="transmembrane region" description="Helical" evidence="10">
    <location>
        <begin position="310"/>
        <end position="332"/>
    </location>
</feature>
<dbReference type="PANTHER" id="PTHR10906">
    <property type="entry name" value="SECY/SEC61-ALPHA FAMILY MEMBER"/>
    <property type="match status" value="1"/>
</dbReference>
<dbReference type="AlphaFoldDB" id="A0A2N7UI27"/>
<dbReference type="InterPro" id="IPR030659">
    <property type="entry name" value="SecY_CS"/>
</dbReference>
<keyword evidence="15" id="KW-1185">Reference proteome</keyword>
<feature type="transmembrane region" description="Helical" evidence="10">
    <location>
        <begin position="368"/>
        <end position="388"/>
    </location>
</feature>
<dbReference type="InterPro" id="IPR026593">
    <property type="entry name" value="SecY"/>
</dbReference>
<dbReference type="NCBIfam" id="TIGR00967">
    <property type="entry name" value="3a0501s007"/>
    <property type="match status" value="1"/>
</dbReference>
<dbReference type="PRINTS" id="PR00303">
    <property type="entry name" value="SECYTRNLCASE"/>
</dbReference>
<evidence type="ECO:0000256" key="13">
    <source>
        <dbReference type="RuleBase" id="RU004349"/>
    </source>
</evidence>
<evidence type="ECO:0000256" key="4">
    <source>
        <dbReference type="ARBA" id="ARBA00022692"/>
    </source>
</evidence>
<evidence type="ECO:0000256" key="5">
    <source>
        <dbReference type="ARBA" id="ARBA00022927"/>
    </source>
</evidence>
<comment type="caution">
    <text evidence="14">The sequence shown here is derived from an EMBL/GenBank/DDBJ whole genome shotgun (WGS) entry which is preliminary data.</text>
</comment>
<dbReference type="PIRSF" id="PIRSF004557">
    <property type="entry name" value="SecY"/>
    <property type="match status" value="1"/>
</dbReference>
<evidence type="ECO:0000256" key="3">
    <source>
        <dbReference type="ARBA" id="ARBA00022448"/>
    </source>
</evidence>
<keyword evidence="7 10" id="KW-0811">Translocation</keyword>
<evidence type="ECO:0000256" key="10">
    <source>
        <dbReference type="HAMAP-Rule" id="MF_01465"/>
    </source>
</evidence>
<dbReference type="FunFam" id="1.10.3370.10:FF:000001">
    <property type="entry name" value="Preprotein translocase subunit SecY"/>
    <property type="match status" value="1"/>
</dbReference>
<dbReference type="PROSITE" id="PS00756">
    <property type="entry name" value="SECY_2"/>
    <property type="match status" value="1"/>
</dbReference>
<evidence type="ECO:0000256" key="6">
    <source>
        <dbReference type="ARBA" id="ARBA00022989"/>
    </source>
</evidence>
<comment type="similarity">
    <text evidence="2 10 13">Belongs to the SecY/SEC61-alpha family.</text>
</comment>
<keyword evidence="4 10" id="KW-0812">Transmembrane</keyword>
<dbReference type="Pfam" id="PF00344">
    <property type="entry name" value="SecY"/>
    <property type="match status" value="1"/>
</dbReference>
<organism evidence="14 15">
    <name type="scientific">Halomonas urumqiensis</name>
    <dbReference type="NCBI Taxonomy" id="1684789"/>
    <lineage>
        <taxon>Bacteria</taxon>
        <taxon>Pseudomonadati</taxon>
        <taxon>Pseudomonadota</taxon>
        <taxon>Gammaproteobacteria</taxon>
        <taxon>Oceanospirillales</taxon>
        <taxon>Halomonadaceae</taxon>
        <taxon>Halomonas</taxon>
    </lineage>
</organism>
<feature type="transmembrane region" description="Helical" evidence="10">
    <location>
        <begin position="394"/>
        <end position="413"/>
    </location>
</feature>
<proteinExistence type="inferred from homology"/>
<evidence type="ECO:0000256" key="9">
    <source>
        <dbReference type="ARBA" id="ARBA00039733"/>
    </source>
</evidence>
<dbReference type="EMBL" id="PNRG01000021">
    <property type="protein sequence ID" value="PMR80071.1"/>
    <property type="molecule type" value="Genomic_DNA"/>
</dbReference>
<keyword evidence="3 10" id="KW-0813">Transport</keyword>
<protein>
    <recommendedName>
        <fullName evidence="9 10">Protein translocase subunit SecY</fullName>
    </recommendedName>
</protein>
<keyword evidence="8 10" id="KW-0472">Membrane</keyword>
<dbReference type="HAMAP" id="MF_01465">
    <property type="entry name" value="SecY"/>
    <property type="match status" value="1"/>
</dbReference>